<protein>
    <recommendedName>
        <fullName evidence="4">Reverse transcriptase Ty1/copia-type domain-containing protein</fullName>
    </recommendedName>
</protein>
<dbReference type="EnsemblPlants" id="evm.model.10.111">
    <property type="protein sequence ID" value="cds.evm.model.10.111"/>
    <property type="gene ID" value="evm.TU.10.111"/>
</dbReference>
<reference evidence="2" key="1">
    <citation type="submission" date="2021-03" db="UniProtKB">
        <authorList>
            <consortium name="EnsemblPlants"/>
        </authorList>
    </citation>
    <scope>IDENTIFICATION</scope>
</reference>
<dbReference type="InterPro" id="IPR043502">
    <property type="entry name" value="DNA/RNA_pol_sf"/>
</dbReference>
<dbReference type="PANTHER" id="PTHR11439">
    <property type="entry name" value="GAG-POL-RELATED RETROTRANSPOSON"/>
    <property type="match status" value="1"/>
</dbReference>
<dbReference type="AlphaFoldDB" id="A0A803QIH1"/>
<name>A0A803QIH1_CANSA</name>
<dbReference type="SUPFAM" id="SSF56672">
    <property type="entry name" value="DNA/RNA polymerases"/>
    <property type="match status" value="1"/>
</dbReference>
<evidence type="ECO:0008006" key="4">
    <source>
        <dbReference type="Google" id="ProtNLM"/>
    </source>
</evidence>
<evidence type="ECO:0000256" key="1">
    <source>
        <dbReference type="SAM" id="MobiDB-lite"/>
    </source>
</evidence>
<dbReference type="Proteomes" id="UP000596661">
    <property type="component" value="Unassembled WGS sequence"/>
</dbReference>
<dbReference type="EMBL" id="UZAU01000789">
    <property type="status" value="NOT_ANNOTATED_CDS"/>
    <property type="molecule type" value="Genomic_DNA"/>
</dbReference>
<proteinExistence type="predicted"/>
<feature type="compositionally biased region" description="Polar residues" evidence="1">
    <location>
        <begin position="8"/>
        <end position="18"/>
    </location>
</feature>
<dbReference type="CDD" id="cd09272">
    <property type="entry name" value="RNase_HI_RT_Ty1"/>
    <property type="match status" value="1"/>
</dbReference>
<keyword evidence="3" id="KW-1185">Reference proteome</keyword>
<organism evidence="2 3">
    <name type="scientific">Cannabis sativa</name>
    <name type="common">Hemp</name>
    <name type="synonym">Marijuana</name>
    <dbReference type="NCBI Taxonomy" id="3483"/>
    <lineage>
        <taxon>Eukaryota</taxon>
        <taxon>Viridiplantae</taxon>
        <taxon>Streptophyta</taxon>
        <taxon>Embryophyta</taxon>
        <taxon>Tracheophyta</taxon>
        <taxon>Spermatophyta</taxon>
        <taxon>Magnoliopsida</taxon>
        <taxon>eudicotyledons</taxon>
        <taxon>Gunneridae</taxon>
        <taxon>Pentapetalae</taxon>
        <taxon>rosids</taxon>
        <taxon>fabids</taxon>
        <taxon>Rosales</taxon>
        <taxon>Cannabaceae</taxon>
        <taxon>Cannabis</taxon>
    </lineage>
</organism>
<evidence type="ECO:0000313" key="2">
    <source>
        <dbReference type="EnsemblPlants" id="cds.evm.model.10.111"/>
    </source>
</evidence>
<sequence>MENPASAKLSSASNQADATPTAEPVNTPVITPAAAIQSSPFESLAPLTIKLERANYPYWRSQALPALRAHDLEGYVLGTKPCPPQFVDNTIGGPIPSKTRQLNLGCQLLLDDDLILYILGGLGHEYKALVVNLTFRHDQVSLQEVQYMLQSQEIRLEQLNSTHGDSSMPAAQFATQIRRSLNIGWTQPKSVFWSHGSFSFSNIRLCLTKSQHENSTTSKSYTTIPLAIHLPIQPLSPASSSSHSHFPTTPKNTPNISPATTNLPCPNIAPPVPSHPMVIRSEAGIFKPRTFFTSLLQNPHLPALSLSTPATPEIALTIPVWKHAMDEQHFALKKNNTCPIVKPSTIRVILSLAVTNEWDVQQIDINNAFLNGTLEEEDNPPFEDITQYRSVIGALQYLTLSRPDIAFSVNKLSQFLQAPTQNHWLACKRILRYIVGSIGEGIQFTKATNPIIESFYDSDWASSIDDRKSTSEVTWLQSLFTEIGIEHNRTAIIWCDNSRARQLASNPMFHSRTKHIEIDVHFVREKVMNKSVEVRYIPSKEQIADILTKSLPITAFHYLKDKLTVCHSSQHSLRGHVEMKGPMSAQLEDEIKDAD</sequence>
<evidence type="ECO:0000313" key="3">
    <source>
        <dbReference type="Proteomes" id="UP000596661"/>
    </source>
</evidence>
<dbReference type="PANTHER" id="PTHR11439:SF467">
    <property type="entry name" value="INTEGRASE CATALYTIC DOMAIN-CONTAINING PROTEIN"/>
    <property type="match status" value="1"/>
</dbReference>
<dbReference type="Gramene" id="evm.model.10.111">
    <property type="protein sequence ID" value="cds.evm.model.10.111"/>
    <property type="gene ID" value="evm.TU.10.111"/>
</dbReference>
<accession>A0A803QIH1</accession>
<feature type="region of interest" description="Disordered" evidence="1">
    <location>
        <begin position="1"/>
        <end position="26"/>
    </location>
</feature>